<evidence type="ECO:0000313" key="1">
    <source>
        <dbReference type="EMBL" id="OGM08804.1"/>
    </source>
</evidence>
<evidence type="ECO:0008006" key="3">
    <source>
        <dbReference type="Google" id="ProtNLM"/>
    </source>
</evidence>
<organism evidence="1 2">
    <name type="scientific">Candidatus Woesebacteria bacterium RBG_13_36_22</name>
    <dbReference type="NCBI Taxonomy" id="1802478"/>
    <lineage>
        <taxon>Bacteria</taxon>
        <taxon>Candidatus Woeseibacteriota</taxon>
    </lineage>
</organism>
<evidence type="ECO:0000313" key="2">
    <source>
        <dbReference type="Proteomes" id="UP000176939"/>
    </source>
</evidence>
<proteinExistence type="predicted"/>
<accession>A0A1F7X129</accession>
<dbReference type="Proteomes" id="UP000176939">
    <property type="component" value="Unassembled WGS sequence"/>
</dbReference>
<dbReference type="AlphaFoldDB" id="A0A1F7X129"/>
<dbReference type="Gene3D" id="3.40.50.300">
    <property type="entry name" value="P-loop containing nucleotide triphosphate hydrolases"/>
    <property type="match status" value="1"/>
</dbReference>
<gene>
    <name evidence="1" type="ORF">A2Z67_02245</name>
</gene>
<dbReference type="EMBL" id="MGFQ01000035">
    <property type="protein sequence ID" value="OGM08804.1"/>
    <property type="molecule type" value="Genomic_DNA"/>
</dbReference>
<reference evidence="1 2" key="1">
    <citation type="journal article" date="2016" name="Nat. Commun.">
        <title>Thousands of microbial genomes shed light on interconnected biogeochemical processes in an aquifer system.</title>
        <authorList>
            <person name="Anantharaman K."/>
            <person name="Brown C.T."/>
            <person name="Hug L.A."/>
            <person name="Sharon I."/>
            <person name="Castelle C.J."/>
            <person name="Probst A.J."/>
            <person name="Thomas B.C."/>
            <person name="Singh A."/>
            <person name="Wilkins M.J."/>
            <person name="Karaoz U."/>
            <person name="Brodie E.L."/>
            <person name="Williams K.H."/>
            <person name="Hubbard S.S."/>
            <person name="Banfield J.F."/>
        </authorList>
    </citation>
    <scope>NUCLEOTIDE SEQUENCE [LARGE SCALE GENOMIC DNA]</scope>
</reference>
<name>A0A1F7X129_9BACT</name>
<sequence length="689" mass="80355">MKFIGTKRFSPVIFLGDVPASSDLFHIDPKQIPITKKEFDKFFIRKNIVIDENWWYMQRDRCINGYSVDDAIESGGDALVEGWNIKLLDNGDRYIPDLDITIKGSTVRITGRHYFYLNFWWIKGYNPKVQRKTLIHPRFTDLSWMNWWIRDRMYREGKDNLWAKARQRGLSEEEACDMAYEFMFYPDSQTVVLGGEDFYNEQTMGFFHRGIENIRNTQFYKPKFPDRSDYVKAENFGSEVYSRSCKNNEQAASSLTPSKVKMEEIGIFKRGLVKLVKSFIEVSLEAEGHKTGWFTYTGTGGDIEEGVDDMQEMFYDPKAFNLLEFNNYYEEGAESKIARFIPAYLFEKIDDEGNSLVKESIEKIEQETANKKPSERITFMTLKPIKPSQIFMVGKGGYFGEEIRQWCNERLAYINTHRDNQFCTLYRLEWKDPTNPWAGVRAEVDPDSGWIWIAEHPETYSYKDDTGYSYKAVYDNLYKTATDSYDQDEAFSTTSMGACTVKKGFLNANTTYNKYVALILERPTTAQGGAEVFFEHTAMATMYWNSINLVEYSKIRIIDWYKRNRLAGLLKERPRFVIAKFVDDSRTQNIYGIDPATKPEWLKMQKEYLSNRENVENCDIPQLLRAWAKFIYDPTGKKYNCDITIASSLCTVLQDDEMSLEIVARKKKTEKTPGMYYTIGSDGRIVAKY</sequence>
<protein>
    <recommendedName>
        <fullName evidence="3">Terminase</fullName>
    </recommendedName>
</protein>
<dbReference type="InterPro" id="IPR027417">
    <property type="entry name" value="P-loop_NTPase"/>
</dbReference>
<comment type="caution">
    <text evidence="1">The sequence shown here is derived from an EMBL/GenBank/DDBJ whole genome shotgun (WGS) entry which is preliminary data.</text>
</comment>